<feature type="transmembrane region" description="Helical" evidence="1">
    <location>
        <begin position="61"/>
        <end position="80"/>
    </location>
</feature>
<keyword evidence="1" id="KW-1133">Transmembrane helix</keyword>
<keyword evidence="3" id="KW-1185">Reference proteome</keyword>
<dbReference type="OrthoDB" id="8372439at2"/>
<dbReference type="Proteomes" id="UP000199101">
    <property type="component" value="Unassembled WGS sequence"/>
</dbReference>
<keyword evidence="1" id="KW-0812">Transmembrane</keyword>
<dbReference type="AlphaFoldDB" id="A0A1C3U7E8"/>
<keyword evidence="1" id="KW-0472">Membrane</keyword>
<evidence type="ECO:0000256" key="1">
    <source>
        <dbReference type="SAM" id="Phobius"/>
    </source>
</evidence>
<name>A0A1C3U7E8_9HYPH</name>
<sequence>MELTLLAHALAWTVLGLIIVTTVVPVGTKYPFMAMASIDSVIPFGLLGFLFVMAYPEDRRIIALVCILVAAASESLALILPQKCLRIERAILKVLATVSGLLLGALFMECMLQAS</sequence>
<gene>
    <name evidence="2" type="ORF">GA0061103_1657</name>
</gene>
<feature type="transmembrane region" description="Helical" evidence="1">
    <location>
        <begin position="6"/>
        <end position="26"/>
    </location>
</feature>
<organism evidence="2 3">
    <name type="scientific">Rhizobium multihospitium</name>
    <dbReference type="NCBI Taxonomy" id="410764"/>
    <lineage>
        <taxon>Bacteria</taxon>
        <taxon>Pseudomonadati</taxon>
        <taxon>Pseudomonadota</taxon>
        <taxon>Alphaproteobacteria</taxon>
        <taxon>Hyphomicrobiales</taxon>
        <taxon>Rhizobiaceae</taxon>
        <taxon>Rhizobium/Agrobacterium group</taxon>
        <taxon>Rhizobium</taxon>
    </lineage>
</organism>
<accession>A0A1C3U7E8</accession>
<feature type="transmembrane region" description="Helical" evidence="1">
    <location>
        <begin position="33"/>
        <end position="55"/>
    </location>
</feature>
<evidence type="ECO:0000313" key="2">
    <source>
        <dbReference type="EMBL" id="SCB11408.1"/>
    </source>
</evidence>
<protein>
    <recommendedName>
        <fullName evidence="4">VanZ like family protein</fullName>
    </recommendedName>
</protein>
<proteinExistence type="predicted"/>
<dbReference type="EMBL" id="FMAG01000001">
    <property type="protein sequence ID" value="SCB11408.1"/>
    <property type="molecule type" value="Genomic_DNA"/>
</dbReference>
<evidence type="ECO:0008006" key="4">
    <source>
        <dbReference type="Google" id="ProtNLM"/>
    </source>
</evidence>
<feature type="transmembrane region" description="Helical" evidence="1">
    <location>
        <begin position="92"/>
        <end position="114"/>
    </location>
</feature>
<dbReference type="RefSeq" id="WP_092706986.1">
    <property type="nucleotide sequence ID" value="NZ_FMAG01000001.1"/>
</dbReference>
<evidence type="ECO:0000313" key="3">
    <source>
        <dbReference type="Proteomes" id="UP000199101"/>
    </source>
</evidence>
<reference evidence="3" key="1">
    <citation type="submission" date="2016-08" db="EMBL/GenBank/DDBJ databases">
        <authorList>
            <person name="Varghese N."/>
            <person name="Submissions Spin"/>
        </authorList>
    </citation>
    <scope>NUCLEOTIDE SEQUENCE [LARGE SCALE GENOMIC DNA]</scope>
    <source>
        <strain evidence="3">HAMBI 2975</strain>
    </source>
</reference>